<reference evidence="1 2" key="1">
    <citation type="submission" date="2019-07" db="EMBL/GenBank/DDBJ databases">
        <title>Whole genome shotgun sequence of Pseudoalteromonas atlantica NBRC 103033.</title>
        <authorList>
            <person name="Hosoyama A."/>
            <person name="Uohara A."/>
            <person name="Ohji S."/>
            <person name="Ichikawa N."/>
        </authorList>
    </citation>
    <scope>NUCLEOTIDE SEQUENCE [LARGE SCALE GENOMIC DNA]</scope>
    <source>
        <strain evidence="1 2">NBRC 103033</strain>
    </source>
</reference>
<evidence type="ECO:0000313" key="1">
    <source>
        <dbReference type="EMBL" id="GEK75402.1"/>
    </source>
</evidence>
<accession>A0ABQ0UAA7</accession>
<proteinExistence type="predicted"/>
<keyword evidence="2" id="KW-1185">Reference proteome</keyword>
<evidence type="ECO:0000313" key="2">
    <source>
        <dbReference type="Proteomes" id="UP000321189"/>
    </source>
</evidence>
<gene>
    <name evidence="1" type="ORF">PAT01_07060</name>
</gene>
<dbReference type="Proteomes" id="UP000321189">
    <property type="component" value="Unassembled WGS sequence"/>
</dbReference>
<sequence length="59" mass="6985">MLKLMKCNLLIQGLYVLGHVDFWWLNLQQYVWFLGKGYEQDAKALFGFYLFLHGGKSLE</sequence>
<dbReference type="EMBL" id="BJUT01000004">
    <property type="protein sequence ID" value="GEK75402.1"/>
    <property type="molecule type" value="Genomic_DNA"/>
</dbReference>
<protein>
    <submittedName>
        <fullName evidence="1">Uncharacterized protein</fullName>
    </submittedName>
</protein>
<comment type="caution">
    <text evidence="1">The sequence shown here is derived from an EMBL/GenBank/DDBJ whole genome shotgun (WGS) entry which is preliminary data.</text>
</comment>
<organism evidence="1 2">
    <name type="scientific">Pseudoalteromonas atlantica</name>
    <name type="common">Alteromonas atlantica</name>
    <dbReference type="NCBI Taxonomy" id="288"/>
    <lineage>
        <taxon>Bacteria</taxon>
        <taxon>Pseudomonadati</taxon>
        <taxon>Pseudomonadota</taxon>
        <taxon>Gammaproteobacteria</taxon>
        <taxon>Alteromonadales</taxon>
        <taxon>Pseudoalteromonadaceae</taxon>
        <taxon>Pseudoalteromonas</taxon>
    </lineage>
</organism>
<name>A0ABQ0UAA7_PSEAF</name>